<evidence type="ECO:0000256" key="7">
    <source>
        <dbReference type="ARBA" id="ARBA00023136"/>
    </source>
</evidence>
<dbReference type="PROSITE" id="PS01001">
    <property type="entry name" value="SDH_CYT_2"/>
    <property type="match status" value="1"/>
</dbReference>
<comment type="cofactor">
    <cofactor evidence="8">
        <name>heme</name>
        <dbReference type="ChEBI" id="CHEBI:30413"/>
    </cofactor>
    <text evidence="8">The heme is bound between the two transmembrane subunits.</text>
</comment>
<dbReference type="GO" id="GO:0006121">
    <property type="term" value="P:mitochondrial electron transport, succinate to ubiquinone"/>
    <property type="evidence" value="ECO:0007669"/>
    <property type="project" value="TreeGrafter"/>
</dbReference>
<keyword evidence="4 8" id="KW-0479">Metal-binding</keyword>
<evidence type="ECO:0000256" key="3">
    <source>
        <dbReference type="ARBA" id="ARBA00022692"/>
    </source>
</evidence>
<dbReference type="STRING" id="1280837.A0A316VEH4"/>
<dbReference type="SUPFAM" id="SSF81343">
    <property type="entry name" value="Fumarate reductase respiratory complex transmembrane subunits"/>
    <property type="match status" value="1"/>
</dbReference>
<dbReference type="PANTHER" id="PTHR10978:SF5">
    <property type="entry name" value="SUCCINATE DEHYDROGENASE CYTOCHROME B560 SUBUNIT, MITOCHONDRIAL"/>
    <property type="match status" value="1"/>
</dbReference>
<dbReference type="Gene3D" id="1.20.1300.10">
    <property type="entry name" value="Fumarate reductase/succinate dehydrogenase, transmembrane subunit"/>
    <property type="match status" value="1"/>
</dbReference>
<evidence type="ECO:0000256" key="9">
    <source>
        <dbReference type="SAM" id="Phobius"/>
    </source>
</evidence>
<keyword evidence="3 9" id="KW-0812">Transmembrane</keyword>
<dbReference type="FunCoup" id="A0A316VEH4">
    <property type="interactions" value="190"/>
</dbReference>
<dbReference type="CDD" id="cd03499">
    <property type="entry name" value="SQR_TypeC_SdhC"/>
    <property type="match status" value="1"/>
</dbReference>
<evidence type="ECO:0000256" key="5">
    <source>
        <dbReference type="ARBA" id="ARBA00022989"/>
    </source>
</evidence>
<dbReference type="Pfam" id="PF01127">
    <property type="entry name" value="Sdh_cyt"/>
    <property type="match status" value="1"/>
</dbReference>
<organism evidence="10 11">
    <name type="scientific">Meira miltonrushii</name>
    <dbReference type="NCBI Taxonomy" id="1280837"/>
    <lineage>
        <taxon>Eukaryota</taxon>
        <taxon>Fungi</taxon>
        <taxon>Dikarya</taxon>
        <taxon>Basidiomycota</taxon>
        <taxon>Ustilaginomycotina</taxon>
        <taxon>Exobasidiomycetes</taxon>
        <taxon>Exobasidiales</taxon>
        <taxon>Brachybasidiaceae</taxon>
        <taxon>Meira</taxon>
    </lineage>
</organism>
<dbReference type="OrthoDB" id="588261at2759"/>
<name>A0A316VEH4_9BASI</name>
<reference evidence="10 11" key="1">
    <citation type="journal article" date="2018" name="Mol. Biol. Evol.">
        <title>Broad Genomic Sampling Reveals a Smut Pathogenic Ancestry of the Fungal Clade Ustilaginomycotina.</title>
        <authorList>
            <person name="Kijpornyongpan T."/>
            <person name="Mondo S.J."/>
            <person name="Barry K."/>
            <person name="Sandor L."/>
            <person name="Lee J."/>
            <person name="Lipzen A."/>
            <person name="Pangilinan J."/>
            <person name="LaButti K."/>
            <person name="Hainaut M."/>
            <person name="Henrissat B."/>
            <person name="Grigoriev I.V."/>
            <person name="Spatafora J.W."/>
            <person name="Aime M.C."/>
        </authorList>
    </citation>
    <scope>NUCLEOTIDE SEQUENCE [LARGE SCALE GENOMIC DNA]</scope>
    <source>
        <strain evidence="10 11">MCA 3882</strain>
    </source>
</reference>
<evidence type="ECO:0000256" key="1">
    <source>
        <dbReference type="ARBA" id="ARBA00004141"/>
    </source>
</evidence>
<dbReference type="NCBIfam" id="TIGR02970">
    <property type="entry name" value="succ_dehyd_cytB"/>
    <property type="match status" value="1"/>
</dbReference>
<keyword evidence="2 8" id="KW-0349">Heme</keyword>
<proteinExistence type="predicted"/>
<feature type="transmembrane region" description="Helical" evidence="9">
    <location>
        <begin position="43"/>
        <end position="66"/>
    </location>
</feature>
<protein>
    <submittedName>
        <fullName evidence="10">Cytochrome b560 subunit of succinate dehydrogenase</fullName>
    </submittedName>
</protein>
<evidence type="ECO:0000313" key="10">
    <source>
        <dbReference type="EMBL" id="PWN33875.1"/>
    </source>
</evidence>
<dbReference type="GO" id="GO:0009055">
    <property type="term" value="F:electron transfer activity"/>
    <property type="evidence" value="ECO:0007669"/>
    <property type="project" value="InterPro"/>
</dbReference>
<dbReference type="InterPro" id="IPR018495">
    <property type="entry name" value="Succ_DH_cyt_bsu_CS"/>
</dbReference>
<dbReference type="PANTHER" id="PTHR10978">
    <property type="entry name" value="SUCCINATE DEHYDROGENASE CYTOCHROME B560 SUBUNIT"/>
    <property type="match status" value="1"/>
</dbReference>
<dbReference type="GO" id="GO:0016020">
    <property type="term" value="C:membrane"/>
    <property type="evidence" value="ECO:0007669"/>
    <property type="project" value="UniProtKB-SubCell"/>
</dbReference>
<dbReference type="GO" id="GO:0006099">
    <property type="term" value="P:tricarboxylic acid cycle"/>
    <property type="evidence" value="ECO:0007669"/>
    <property type="project" value="InterPro"/>
</dbReference>
<dbReference type="Proteomes" id="UP000245771">
    <property type="component" value="Unassembled WGS sequence"/>
</dbReference>
<evidence type="ECO:0000256" key="2">
    <source>
        <dbReference type="ARBA" id="ARBA00022617"/>
    </source>
</evidence>
<dbReference type="AlphaFoldDB" id="A0A316VEH4"/>
<keyword evidence="11" id="KW-1185">Reference proteome</keyword>
<dbReference type="InParanoid" id="A0A316VEH4"/>
<feature type="transmembrane region" description="Helical" evidence="9">
    <location>
        <begin position="132"/>
        <end position="152"/>
    </location>
</feature>
<dbReference type="GO" id="GO:0005739">
    <property type="term" value="C:mitochondrion"/>
    <property type="evidence" value="ECO:0007669"/>
    <property type="project" value="GOC"/>
</dbReference>
<accession>A0A316VEH4</accession>
<evidence type="ECO:0000256" key="8">
    <source>
        <dbReference type="PIRSR" id="PIRSR000178-1"/>
    </source>
</evidence>
<dbReference type="GO" id="GO:0046872">
    <property type="term" value="F:metal ion binding"/>
    <property type="evidence" value="ECO:0007669"/>
    <property type="project" value="UniProtKB-KW"/>
</dbReference>
<evidence type="ECO:0000313" key="11">
    <source>
        <dbReference type="Proteomes" id="UP000245771"/>
    </source>
</evidence>
<keyword evidence="5 9" id="KW-1133">Transmembrane helix</keyword>
<dbReference type="InterPro" id="IPR014314">
    <property type="entry name" value="Succ_DH_cytb556"/>
</dbReference>
<dbReference type="GeneID" id="37018369"/>
<dbReference type="RefSeq" id="XP_025354177.1">
    <property type="nucleotide sequence ID" value="XM_025496588.1"/>
</dbReference>
<comment type="subcellular location">
    <subcellularLocation>
        <location evidence="1">Membrane</location>
        <topology evidence="1">Multi-pass membrane protein</topology>
    </subcellularLocation>
</comment>
<keyword evidence="7 9" id="KW-0472">Membrane</keyword>
<gene>
    <name evidence="10" type="ORF">FA14DRAFT_123632</name>
</gene>
<evidence type="ECO:0000256" key="4">
    <source>
        <dbReference type="ARBA" id="ARBA00022723"/>
    </source>
</evidence>
<dbReference type="InterPro" id="IPR000701">
    <property type="entry name" value="SuccDH_FuR_B_TM-su"/>
</dbReference>
<feature type="transmembrane region" description="Helical" evidence="9">
    <location>
        <begin position="86"/>
        <end position="111"/>
    </location>
</feature>
<feature type="binding site" description="axial binding residue" evidence="8">
    <location>
        <position position="112"/>
    </location>
    <ligand>
        <name>heme</name>
        <dbReference type="ChEBI" id="CHEBI:30413"/>
        <note>ligand shared with second transmembrane subunit</note>
    </ligand>
    <ligandPart>
        <name>Fe</name>
        <dbReference type="ChEBI" id="CHEBI:18248"/>
    </ligandPart>
</feature>
<dbReference type="PIRSF" id="PIRSF000178">
    <property type="entry name" value="SDH_cyt_b560"/>
    <property type="match status" value="1"/>
</dbReference>
<evidence type="ECO:0000256" key="6">
    <source>
        <dbReference type="ARBA" id="ARBA00023004"/>
    </source>
</evidence>
<dbReference type="EMBL" id="KZ819604">
    <property type="protein sequence ID" value="PWN33875.1"/>
    <property type="molecule type" value="Genomic_DNA"/>
</dbReference>
<sequence length="154" mass="16988">MHSAKRSSAPTSQYSQGEALTLLNEQRSLRPNSPHLTIYQPQVTWYLSILTRMTGVGLSVLFYGWAITYFALPYTAVGQAFTSAHLINYAAMAPFWLKVGLKAPIAFAMSFHSYNGLRHLAWDIGYGLSMKGVYMGAYIVLGASVATTAWLLTL</sequence>
<keyword evidence="6 8" id="KW-0408">Iron</keyword>
<dbReference type="InterPro" id="IPR034804">
    <property type="entry name" value="SQR/QFR_C/D"/>
</dbReference>